<dbReference type="SUPFAM" id="SSF53850">
    <property type="entry name" value="Periplasmic binding protein-like II"/>
    <property type="match status" value="1"/>
</dbReference>
<feature type="chain" id="PRO_5038951892" evidence="4">
    <location>
        <begin position="23"/>
        <end position="489"/>
    </location>
</feature>
<dbReference type="Pfam" id="PF01547">
    <property type="entry name" value="SBP_bac_1"/>
    <property type="match status" value="1"/>
</dbReference>
<evidence type="ECO:0000256" key="4">
    <source>
        <dbReference type="SAM" id="SignalP"/>
    </source>
</evidence>
<dbReference type="PROSITE" id="PS51257">
    <property type="entry name" value="PROKAR_LIPOPROTEIN"/>
    <property type="match status" value="1"/>
</dbReference>
<reference evidence="6" key="1">
    <citation type="submission" date="2018-12" db="EMBL/GenBank/DDBJ databases">
        <title>Genome sequence of Peanibacillus sp.</title>
        <authorList>
            <person name="Subramani G."/>
            <person name="Srinivasan S."/>
            <person name="Kim M.K."/>
        </authorList>
    </citation>
    <scope>NUCLEOTIDE SEQUENCE [LARGE SCALE GENOMIC DNA]</scope>
    <source>
        <strain evidence="6">18JY67-1</strain>
    </source>
</reference>
<organism evidence="5 6">
    <name type="scientific">Paenibacillus albus</name>
    <dbReference type="NCBI Taxonomy" id="2495582"/>
    <lineage>
        <taxon>Bacteria</taxon>
        <taxon>Bacillati</taxon>
        <taxon>Bacillota</taxon>
        <taxon>Bacilli</taxon>
        <taxon>Bacillales</taxon>
        <taxon>Paenibacillaceae</taxon>
        <taxon>Paenibacillus</taxon>
    </lineage>
</organism>
<dbReference type="PANTHER" id="PTHR43649">
    <property type="entry name" value="ARABINOSE-BINDING PROTEIN-RELATED"/>
    <property type="match status" value="1"/>
</dbReference>
<comment type="similarity">
    <text evidence="1">Belongs to the bacterial solute-binding protein 1 family.</text>
</comment>
<dbReference type="EMBL" id="CP034437">
    <property type="protein sequence ID" value="AZN41879.1"/>
    <property type="molecule type" value="Genomic_DNA"/>
</dbReference>
<dbReference type="PANTHER" id="PTHR43649:SF29">
    <property type="entry name" value="OSMOPROTECTIVE COMPOUNDS-BINDING PROTEIN GGTB"/>
    <property type="match status" value="1"/>
</dbReference>
<name>A0A3Q8X6Z5_9BACL</name>
<evidence type="ECO:0000313" key="6">
    <source>
        <dbReference type="Proteomes" id="UP000272528"/>
    </source>
</evidence>
<dbReference type="OrthoDB" id="9798191at2"/>
<dbReference type="RefSeq" id="WP_126017585.1">
    <property type="nucleotide sequence ID" value="NZ_CP034437.1"/>
</dbReference>
<keyword evidence="6" id="KW-1185">Reference proteome</keyword>
<feature type="signal peptide" evidence="4">
    <location>
        <begin position="1"/>
        <end position="22"/>
    </location>
</feature>
<keyword evidence="2" id="KW-0813">Transport</keyword>
<dbReference type="InterPro" id="IPR050490">
    <property type="entry name" value="Bact_solute-bd_prot1"/>
</dbReference>
<sequence length="489" mass="52265">MKRRKSLAALTLTSLLAVTALSGCGSSGNDNENAAKATNTNKANASTNTSTEDATNKNTNAAANTTADATNATNTTNAAKLEGKVVFWSMWSNAEPQAKVIDEAVKEFEAANPAVDVEVKYNGRDITKLIKPALESGEQIDIFEQDPEKALSNLKDHVLKLDDLLAQPAIGSEGKSVKDSIIPSLMDWVKSLSVPAGLDEGYYAIPQQPYAVLFFYNKALFAKAGITAVPQTWEEFMADCELLKQSGVEPVTFDDAYRDLFIGGYLGSAMGSEWTDSLVKDKTGELWKDPIVLQFAKDMQTLEAKGYFSKKIAGNKYPAGQQDLAIGKTAMYLNGTWLPNEVAATAGPDFQWGSFQFPTVANGNGKGGQQGLSFGAQGLLINKDSKNANAAFELVKYLVGKKAQDGMSEQALAIPATTDSKWPAPLAEAAVAFSNAKVNMPWGFGIDNGGDFSTGTVIPAFMELATGKLTPEKYVAKMAAEAKKFYGGK</sequence>
<evidence type="ECO:0000313" key="5">
    <source>
        <dbReference type="EMBL" id="AZN41879.1"/>
    </source>
</evidence>
<dbReference type="Proteomes" id="UP000272528">
    <property type="component" value="Chromosome"/>
</dbReference>
<dbReference type="KEGG" id="palb:EJC50_21020"/>
<feature type="region of interest" description="Disordered" evidence="3">
    <location>
        <begin position="32"/>
        <end position="71"/>
    </location>
</feature>
<evidence type="ECO:0000256" key="2">
    <source>
        <dbReference type="ARBA" id="ARBA00022448"/>
    </source>
</evidence>
<evidence type="ECO:0000256" key="3">
    <source>
        <dbReference type="SAM" id="MobiDB-lite"/>
    </source>
</evidence>
<dbReference type="AlphaFoldDB" id="A0A3Q8X6Z5"/>
<gene>
    <name evidence="5" type="ORF">EJC50_21020</name>
</gene>
<proteinExistence type="inferred from homology"/>
<keyword evidence="4" id="KW-0732">Signal</keyword>
<accession>A0A3Q8X6Z5</accession>
<protein>
    <submittedName>
        <fullName evidence="5">Extracellular solute-binding protein</fullName>
    </submittedName>
</protein>
<dbReference type="InterPro" id="IPR006059">
    <property type="entry name" value="SBP"/>
</dbReference>
<dbReference type="Gene3D" id="3.40.190.10">
    <property type="entry name" value="Periplasmic binding protein-like II"/>
    <property type="match status" value="2"/>
</dbReference>
<feature type="compositionally biased region" description="Low complexity" evidence="3">
    <location>
        <begin position="34"/>
        <end position="71"/>
    </location>
</feature>
<evidence type="ECO:0000256" key="1">
    <source>
        <dbReference type="ARBA" id="ARBA00008520"/>
    </source>
</evidence>